<proteinExistence type="predicted"/>
<accession>A0A4Y2WQQ9</accession>
<evidence type="ECO:0000256" key="1">
    <source>
        <dbReference type="SAM" id="MobiDB-lite"/>
    </source>
</evidence>
<organism evidence="2 3">
    <name type="scientific">Araneus ventricosus</name>
    <name type="common">Orbweaver spider</name>
    <name type="synonym">Epeira ventricosa</name>
    <dbReference type="NCBI Taxonomy" id="182803"/>
    <lineage>
        <taxon>Eukaryota</taxon>
        <taxon>Metazoa</taxon>
        <taxon>Ecdysozoa</taxon>
        <taxon>Arthropoda</taxon>
        <taxon>Chelicerata</taxon>
        <taxon>Arachnida</taxon>
        <taxon>Araneae</taxon>
        <taxon>Araneomorphae</taxon>
        <taxon>Entelegynae</taxon>
        <taxon>Araneoidea</taxon>
        <taxon>Araneidae</taxon>
        <taxon>Araneus</taxon>
    </lineage>
</organism>
<sequence>MKRVLWYQHFRAFSDLRCHLRNERENMGYLKSAWERSEMNQLGAAGSLQVKSGDNETTSTKPGHTPYPRPEIHKRLPRRGIWNEDYRFVRENVRRVLRGWRIVQRSEGRERFQTVNTFSSGKRDVRLTVFIHQSFFYKIRPKTGKIEFRSIRVGSRMTPEWLPELI</sequence>
<gene>
    <name evidence="2" type="ORF">AVEN_185870_1</name>
</gene>
<keyword evidence="3" id="KW-1185">Reference proteome</keyword>
<dbReference type="Proteomes" id="UP000499080">
    <property type="component" value="Unassembled WGS sequence"/>
</dbReference>
<comment type="caution">
    <text evidence="2">The sequence shown here is derived from an EMBL/GenBank/DDBJ whole genome shotgun (WGS) entry which is preliminary data.</text>
</comment>
<evidence type="ECO:0000313" key="3">
    <source>
        <dbReference type="Proteomes" id="UP000499080"/>
    </source>
</evidence>
<feature type="region of interest" description="Disordered" evidence="1">
    <location>
        <begin position="47"/>
        <end position="72"/>
    </location>
</feature>
<dbReference type="AlphaFoldDB" id="A0A4Y2WQQ9"/>
<protein>
    <submittedName>
        <fullName evidence="2">Uncharacterized protein</fullName>
    </submittedName>
</protein>
<evidence type="ECO:0000313" key="2">
    <source>
        <dbReference type="EMBL" id="GBO39793.1"/>
    </source>
</evidence>
<name>A0A4Y2WQQ9_ARAVE</name>
<dbReference type="EMBL" id="BGPR01064889">
    <property type="protein sequence ID" value="GBO39793.1"/>
    <property type="molecule type" value="Genomic_DNA"/>
</dbReference>
<reference evidence="2 3" key="1">
    <citation type="journal article" date="2019" name="Sci. Rep.">
        <title>Orb-weaving spider Araneus ventricosus genome elucidates the spidroin gene catalogue.</title>
        <authorList>
            <person name="Kono N."/>
            <person name="Nakamura H."/>
            <person name="Ohtoshi R."/>
            <person name="Moran D.A.P."/>
            <person name="Shinohara A."/>
            <person name="Yoshida Y."/>
            <person name="Fujiwara M."/>
            <person name="Mori M."/>
            <person name="Tomita M."/>
            <person name="Arakawa K."/>
        </authorList>
    </citation>
    <scope>NUCLEOTIDE SEQUENCE [LARGE SCALE GENOMIC DNA]</scope>
</reference>
<feature type="compositionally biased region" description="Polar residues" evidence="1">
    <location>
        <begin position="49"/>
        <end position="62"/>
    </location>
</feature>